<proteinExistence type="predicted"/>
<dbReference type="InParanoid" id="A0A0J6WTB1"/>
<dbReference type="EMBL" id="LEKT01000066">
    <property type="protein sequence ID" value="KMO85393.1"/>
    <property type="molecule type" value="Genomic_DNA"/>
</dbReference>
<accession>A0A0J6WTB1</accession>
<reference evidence="1 2" key="1">
    <citation type="submission" date="2015-06" db="EMBL/GenBank/DDBJ databases">
        <title>Draft genome sequence of beer spoilage bacterium Megasphaera cerevisiae type strain 20462.</title>
        <authorList>
            <person name="Kutumbaka K."/>
            <person name="Pasmowitz J."/>
            <person name="Mategko J."/>
            <person name="Reyes D."/>
            <person name="Friedrich A."/>
            <person name="Han S."/>
            <person name="Martens-Habbena W."/>
            <person name="Neal-McKinney J."/>
            <person name="Janagama H.K."/>
            <person name="Nadala C."/>
            <person name="Samadpour M."/>
        </authorList>
    </citation>
    <scope>NUCLEOTIDE SEQUENCE [LARGE SCALE GENOMIC DNA]</scope>
    <source>
        <strain evidence="1 2">DSM 20462</strain>
    </source>
</reference>
<protein>
    <submittedName>
        <fullName evidence="1">Uncharacterized protein</fullName>
    </submittedName>
</protein>
<evidence type="ECO:0000313" key="1">
    <source>
        <dbReference type="EMBL" id="KMO85393.1"/>
    </source>
</evidence>
<dbReference type="Proteomes" id="UP000036503">
    <property type="component" value="Unassembled WGS sequence"/>
</dbReference>
<dbReference type="AlphaFoldDB" id="A0A0J6WTB1"/>
<gene>
    <name evidence="1" type="ORF">AB840_13720</name>
</gene>
<sequence>MNIYDKILQGAYDHVHAAPDVIYHKYTDLQLANLYTAAGMTGNISDDPYHRCRKCHHKR</sequence>
<evidence type="ECO:0000313" key="2">
    <source>
        <dbReference type="Proteomes" id="UP000036503"/>
    </source>
</evidence>
<name>A0A0J6WTB1_9FIRM</name>
<dbReference type="PATRIC" id="fig|1122219.3.peg.2960"/>
<keyword evidence="2" id="KW-1185">Reference proteome</keyword>
<dbReference type="RefSeq" id="WP_048515414.1">
    <property type="nucleotide sequence ID" value="NZ_FUXD01000057.1"/>
</dbReference>
<organism evidence="1 2">
    <name type="scientific">Megasphaera cerevisiae DSM 20462</name>
    <dbReference type="NCBI Taxonomy" id="1122219"/>
    <lineage>
        <taxon>Bacteria</taxon>
        <taxon>Bacillati</taxon>
        <taxon>Bacillota</taxon>
        <taxon>Negativicutes</taxon>
        <taxon>Veillonellales</taxon>
        <taxon>Veillonellaceae</taxon>
        <taxon>Megasphaera</taxon>
    </lineage>
</organism>
<comment type="caution">
    <text evidence="1">The sequence shown here is derived from an EMBL/GenBank/DDBJ whole genome shotgun (WGS) entry which is preliminary data.</text>
</comment>